<dbReference type="InterPro" id="IPR007712">
    <property type="entry name" value="RelE/ParE_toxin"/>
</dbReference>
<name>A0A4Y9QTY9_9BACT</name>
<dbReference type="AlphaFoldDB" id="A0A4Y9QTY9"/>
<dbReference type="Proteomes" id="UP000297647">
    <property type="component" value="Unassembled WGS sequence"/>
</dbReference>
<organism evidence="2 3">
    <name type="scientific">Algoriphagus kandeliae</name>
    <dbReference type="NCBI Taxonomy" id="2562278"/>
    <lineage>
        <taxon>Bacteria</taxon>
        <taxon>Pseudomonadati</taxon>
        <taxon>Bacteroidota</taxon>
        <taxon>Cytophagia</taxon>
        <taxon>Cytophagales</taxon>
        <taxon>Cyclobacteriaceae</taxon>
        <taxon>Algoriphagus</taxon>
    </lineage>
</organism>
<dbReference type="Pfam" id="PF05016">
    <property type="entry name" value="ParE_toxin"/>
    <property type="match status" value="1"/>
</dbReference>
<sequence>MRIFWSDRSLKDLEEIFQFYAEFAGIEIGQRIVIRIVNKVGILSSNPELGQIQHFESSLNFPYRYLIEGNHKIIYRLDLEKNQILIARVFDTRRDRSMLNL</sequence>
<dbReference type="Gene3D" id="3.30.2310.20">
    <property type="entry name" value="RelE-like"/>
    <property type="match status" value="1"/>
</dbReference>
<keyword evidence="1" id="KW-1277">Toxin-antitoxin system</keyword>
<evidence type="ECO:0000256" key="1">
    <source>
        <dbReference type="ARBA" id="ARBA00022649"/>
    </source>
</evidence>
<proteinExistence type="predicted"/>
<gene>
    <name evidence="2" type="ORF">E4S40_04990</name>
</gene>
<protein>
    <submittedName>
        <fullName evidence="2">Type II toxin-antitoxin system RelE/ParE family toxin</fullName>
    </submittedName>
</protein>
<evidence type="ECO:0000313" key="3">
    <source>
        <dbReference type="Proteomes" id="UP000297647"/>
    </source>
</evidence>
<dbReference type="EMBL" id="SPSB01000002">
    <property type="protein sequence ID" value="TFV95577.1"/>
    <property type="molecule type" value="Genomic_DNA"/>
</dbReference>
<accession>A0A4Y9QTY9</accession>
<dbReference type="SUPFAM" id="SSF143011">
    <property type="entry name" value="RelE-like"/>
    <property type="match status" value="1"/>
</dbReference>
<dbReference type="InterPro" id="IPR035093">
    <property type="entry name" value="RelE/ParE_toxin_dom_sf"/>
</dbReference>
<comment type="caution">
    <text evidence="2">The sequence shown here is derived from an EMBL/GenBank/DDBJ whole genome shotgun (WGS) entry which is preliminary data.</text>
</comment>
<dbReference type="RefSeq" id="WP_135071804.1">
    <property type="nucleotide sequence ID" value="NZ_SPSB01000002.1"/>
</dbReference>
<keyword evidence="3" id="KW-1185">Reference proteome</keyword>
<evidence type="ECO:0000313" key="2">
    <source>
        <dbReference type="EMBL" id="TFV95577.1"/>
    </source>
</evidence>
<reference evidence="2 3" key="1">
    <citation type="submission" date="2019-03" db="EMBL/GenBank/DDBJ databases">
        <title>Algoriphagus sp. nov, a new strain isolated from root system soil of mangrove plant Kandelia.</title>
        <authorList>
            <person name="Yin Q."/>
            <person name="Wang K."/>
            <person name="Song Z."/>
        </authorList>
    </citation>
    <scope>NUCLEOTIDE SEQUENCE [LARGE SCALE GENOMIC DNA]</scope>
    <source>
        <strain evidence="2 3">XY-J91</strain>
    </source>
</reference>
<dbReference type="OrthoDB" id="5574284at2"/>